<keyword evidence="5 7" id="KW-0862">Zinc</keyword>
<feature type="compositionally biased region" description="Low complexity" evidence="9">
    <location>
        <begin position="31"/>
        <end position="46"/>
    </location>
</feature>
<dbReference type="PROSITE" id="PS50103">
    <property type="entry name" value="ZF_C3H1"/>
    <property type="match status" value="2"/>
</dbReference>
<evidence type="ECO:0000256" key="2">
    <source>
        <dbReference type="ARBA" id="ARBA00022490"/>
    </source>
</evidence>
<dbReference type="CDD" id="cd06008">
    <property type="entry name" value="NF-X1-zinc-finger"/>
    <property type="match status" value="1"/>
</dbReference>
<dbReference type="GO" id="GO:0004386">
    <property type="term" value="F:helicase activity"/>
    <property type="evidence" value="ECO:0007669"/>
    <property type="project" value="InterPro"/>
</dbReference>
<dbReference type="Pfam" id="PF00642">
    <property type="entry name" value="zf-CCCH"/>
    <property type="match status" value="1"/>
</dbReference>
<dbReference type="GO" id="GO:0008270">
    <property type="term" value="F:zinc ion binding"/>
    <property type="evidence" value="ECO:0007669"/>
    <property type="project" value="UniProtKB-KW"/>
</dbReference>
<dbReference type="GO" id="GO:0002376">
    <property type="term" value="P:immune system process"/>
    <property type="evidence" value="ECO:0007669"/>
    <property type="project" value="UniProtKB-KW"/>
</dbReference>
<dbReference type="GO" id="GO:0031048">
    <property type="term" value="P:regulatory ncRNA-mediated heterochromatin formation"/>
    <property type="evidence" value="ECO:0007669"/>
    <property type="project" value="TreeGrafter"/>
</dbReference>
<dbReference type="InterPro" id="IPR047187">
    <property type="entry name" value="SF1_C_Upf1"/>
</dbReference>
<evidence type="ECO:0000256" key="9">
    <source>
        <dbReference type="SAM" id="MobiDB-lite"/>
    </source>
</evidence>
<evidence type="ECO:0000256" key="7">
    <source>
        <dbReference type="PROSITE-ProRule" id="PRU00723"/>
    </source>
</evidence>
<sequence>MDNIRSPCRFHQSGGCRYGESCRFAHIGPPGAAGAARGRGRGAFPFPHTPRTVGANPQSDSSPTSRPYNACQTFWETGECPWGFECRRKHIGSSTTEGTDPTTDASRSAHASPNPSPNQPYVNQIVSPAEVHNFLKTCRHPDFQFSHPAVMQRFVDAVVSASSTSAKWASGSYTIEVLYPGGSGLLRIGEILRYEHISTDPRPSSLPFRHQAIPQALSFQSGYLPLIGYFASDSVTRSTYHHHVNALYGLLDIDFARFASTLTRCMDDLIASKSFKTPHLSGSSSFKIITSALYEYCTRFKTAVSRHPEFSPLIKKLGSWFTAWSEDIESASPTFNEPLALADIHNREFTIRQLRRSLDTLENVVNRAESTTRRLTERPKELHSRNTAEAQLASLVSLSLSYEGPGEFREDGPRHDNDFESIVDIRIAPTHDELCSSLAPFLPANFPGAPHHLPPQSMERLLDIQFRLLREELLAPIRSSITQVLEDLRQPPGTVTRLEELLSRGGGLYKSVDGHSPSFTVYAEVRAEKLECNLRRGLCCKISLNGPSPRARHADGPKRAQYWENAGRRRLVQGGLVALLWESSGSTRIYLGVVSSGLKELVESAKQLEGRVEIDVAFFDGEAEQRLLRLVQAGNVIGEDTMLLVEAPVLFESIRPFLGALQAREPSSVPLARYLTHPESGTLKETVMNPPTYATMPGFQLNLGCLWKGTRELQLRPSDEESVSAAREELKAESGLDPSQADAIVNALMSEVSLIQGPPGTGKSFTGIELLRILTSNNIGPILLIAYTNHALDHILRKVLEDDITRKVVRLGNYKATDEFVANACLLDTLMKTEESTRIDRNAAYRHLATMPEVQEEMSKLMEDIIKVDTTQPSLDEYLVLHHPGHFEEVQNPPYWIQQTFEEFAGFQDADGKVDTFMDYWSKGKDLQLITPPVDGARPVARPVQPPHGQTGGGRFAILSRALGMFSRTSQADDPPVRTVGEAWLLDKLRYFRKIGITEVPTLPNGQRNIQALLNDPKVWRMSWEERQAICAHWTNKVREGNRTVQMAEFDRLKGTLEEARTLREESLNAAKHAVLSRAQIIGCTTTAAKSLTSLLSGVKPKVLLVEEAGQVLEAHILASLVGTIEHMILIGDPLQLRPSLANFKLSLDNPRSGHLYRFDESLIERLSRMGLKMSQLEVQRRMRPSIAELVRTTLYPKLEDHDIVSKYPPVRGMTTNVFFLDHRHAEEGGNEDLVSKTNLYEVRMVKDLVMHFLRQGCYSQRGDIIVICAYLGQLLEIRKALSAEVTTVIDERDAGQLLDLAGNDELMADAVAARNVKVSNQVILRTIDNFQGEEGTIVILSLVRNSGQTPARGRNVGFLNSENRTNVALSRAKEGLYILGNSEDLCGQSQMWSGVIAELKRRDQIGPGIPISCYLHPEAVNIASEPGQLAQISPDGGCLRPCAAQLGCGHICPSKCHADDREHKFTECSNPCPLMCSRSHPCPGRCSVPCRPCQYPASITLSCGHVNEVRCHELESPEKIQCRTIIRAKLTHCEHEANMECSADPSEIPCTAPCSGEMGCCGKPCKSRCGDCQLLNPEHRALRKNHASHQCGKPLHCQHLCSSTCSIDHNCSTTTCQAPCRQQCSHRKCNKPCSAPCPPCLERCDWRCDHQNCLVVCGAPCNRLPCDHRCQNRLQRCNHPCPSLCGEPCDLQVCPACCSNADQEQVVDLIMGTKMNEIDPNSDDLADILVTLPCRHTFTVETLDGHCGIEAYYTRRDGAWSELAVTPTDIQKSLACPLCRGPVSTKRYGRIQKRADLDMAEQNVANSSRRALQEAEKSVREFNLDTESGKLAQILAGESLRRPKKNAEQHEPTLADAAKSEFIASKSLFPIGPEAMLSKTLSRFGFSLAAGKAWNKCIWNLVSAYERAVAISHERFPLLRVHDAAVSELNRHYSQQLANGDLVPPRGVPFQEFALLKAKTASGFPAPPKAHLRFRVEAFWTAIDVRFKVVALIESLTLHPSLRHSPSLEGLRAFNTFLMECVQHDAKRAIDLAEESQSQRQVLRSALLLMRARWQAFAIKVTSWAPGQSNPAVLRERVTEAETGCAKAKQSIERRRRTFIERMGGHPDDQTWAYENFVQPAEEIVNKWVELKTQLQETSFGLTDDEKRQIIQALSQGNNTRGHFYRCRNGHPYVIGECGGAMQRSRCPECGETIGGGDHTLVAGNSHATDFEALASGLGVAANPWPWGRGV</sequence>
<evidence type="ECO:0000256" key="4">
    <source>
        <dbReference type="ARBA" id="ARBA00022771"/>
    </source>
</evidence>
<evidence type="ECO:0000313" key="13">
    <source>
        <dbReference type="Proteomes" id="UP000054248"/>
    </source>
</evidence>
<dbReference type="OrthoDB" id="2423195at2759"/>
<dbReference type="InterPro" id="IPR045055">
    <property type="entry name" value="DNA2/NAM7-like"/>
</dbReference>
<feature type="region of interest" description="Disordered" evidence="9">
    <location>
        <begin position="31"/>
        <end position="67"/>
    </location>
</feature>
<keyword evidence="4 7" id="KW-0863">Zinc-finger</keyword>
<dbReference type="PANTHER" id="PTHR10887:SF445">
    <property type="entry name" value="NFX1-TYPE ZINC FINGER-CONTAINING PROTEIN 1"/>
    <property type="match status" value="1"/>
</dbReference>
<dbReference type="EMBL" id="KN822962">
    <property type="protein sequence ID" value="KIO31500.1"/>
    <property type="molecule type" value="Genomic_DNA"/>
</dbReference>
<reference evidence="12 13" key="1">
    <citation type="submission" date="2014-04" db="EMBL/GenBank/DDBJ databases">
        <authorList>
            <consortium name="DOE Joint Genome Institute"/>
            <person name="Kuo A."/>
            <person name="Girlanda M."/>
            <person name="Perotto S."/>
            <person name="Kohler A."/>
            <person name="Nagy L.G."/>
            <person name="Floudas D."/>
            <person name="Copeland A."/>
            <person name="Barry K.W."/>
            <person name="Cichocki N."/>
            <person name="Veneault-Fourrey C."/>
            <person name="LaButti K."/>
            <person name="Lindquist E.A."/>
            <person name="Lipzen A."/>
            <person name="Lundell T."/>
            <person name="Morin E."/>
            <person name="Murat C."/>
            <person name="Sun H."/>
            <person name="Tunlid A."/>
            <person name="Henrissat B."/>
            <person name="Grigoriev I.V."/>
            <person name="Hibbett D.S."/>
            <person name="Martin F."/>
            <person name="Nordberg H.P."/>
            <person name="Cantor M.N."/>
            <person name="Hua S.X."/>
        </authorList>
    </citation>
    <scope>NUCLEOTIDE SEQUENCE [LARGE SCALE GENOMIC DNA]</scope>
    <source>
        <strain evidence="12 13">MUT 4182</strain>
    </source>
</reference>
<dbReference type="InterPro" id="IPR027417">
    <property type="entry name" value="P-loop_NTPase"/>
</dbReference>
<dbReference type="PROSITE" id="PS51981">
    <property type="entry name" value="ZF_RZ"/>
    <property type="match status" value="1"/>
</dbReference>
<keyword evidence="13" id="KW-1185">Reference proteome</keyword>
<feature type="zinc finger region" description="C3H1-type" evidence="7">
    <location>
        <begin position="65"/>
        <end position="93"/>
    </location>
</feature>
<keyword evidence="6" id="KW-0391">Immunity</keyword>
<evidence type="ECO:0000256" key="6">
    <source>
        <dbReference type="ARBA" id="ARBA00022859"/>
    </source>
</evidence>
<name>A0A0C3QHU3_9AGAM</name>
<feature type="domain" description="C3H1-type" evidence="10">
    <location>
        <begin position="65"/>
        <end position="93"/>
    </location>
</feature>
<comment type="subcellular location">
    <subcellularLocation>
        <location evidence="1">Cytoplasm</location>
    </subcellularLocation>
</comment>
<protein>
    <recommendedName>
        <fullName evidence="14">NFX1-type zinc finger-containing protein 1</fullName>
    </recommendedName>
</protein>
<dbReference type="SUPFAM" id="SSF52540">
    <property type="entry name" value="P-loop containing nucleoside triphosphate hydrolases"/>
    <property type="match status" value="1"/>
</dbReference>
<evidence type="ECO:0000259" key="10">
    <source>
        <dbReference type="PROSITE" id="PS50103"/>
    </source>
</evidence>
<gene>
    <name evidence="12" type="ORF">M407DRAFT_67810</name>
</gene>
<feature type="domain" description="C3H1-type" evidence="10">
    <location>
        <begin position="2"/>
        <end position="29"/>
    </location>
</feature>
<feature type="region of interest" description="Disordered" evidence="9">
    <location>
        <begin position="92"/>
        <end position="122"/>
    </location>
</feature>
<feature type="domain" description="RZ-type" evidence="11">
    <location>
        <begin position="2143"/>
        <end position="2218"/>
    </location>
</feature>
<dbReference type="Pfam" id="PF13087">
    <property type="entry name" value="AAA_12"/>
    <property type="match status" value="1"/>
</dbReference>
<organism evidence="12 13">
    <name type="scientific">Tulasnella calospora MUT 4182</name>
    <dbReference type="NCBI Taxonomy" id="1051891"/>
    <lineage>
        <taxon>Eukaryota</taxon>
        <taxon>Fungi</taxon>
        <taxon>Dikarya</taxon>
        <taxon>Basidiomycota</taxon>
        <taxon>Agaricomycotina</taxon>
        <taxon>Agaricomycetes</taxon>
        <taxon>Cantharellales</taxon>
        <taxon>Tulasnellaceae</taxon>
        <taxon>Tulasnella</taxon>
    </lineage>
</organism>
<evidence type="ECO:0000313" key="12">
    <source>
        <dbReference type="EMBL" id="KIO31500.1"/>
    </source>
</evidence>
<dbReference type="GO" id="GO:0005737">
    <property type="term" value="C:cytoplasm"/>
    <property type="evidence" value="ECO:0007669"/>
    <property type="project" value="UniProtKB-SubCell"/>
</dbReference>
<evidence type="ECO:0000256" key="1">
    <source>
        <dbReference type="ARBA" id="ARBA00004496"/>
    </source>
</evidence>
<dbReference type="Proteomes" id="UP000054248">
    <property type="component" value="Unassembled WGS sequence"/>
</dbReference>
<feature type="zinc finger region" description="C3H1-type" evidence="7">
    <location>
        <begin position="2"/>
        <end position="29"/>
    </location>
</feature>
<dbReference type="InterPro" id="IPR041679">
    <property type="entry name" value="DNA2/NAM7-like_C"/>
</dbReference>
<dbReference type="InterPro" id="IPR046439">
    <property type="entry name" value="ZF_RZ_dom"/>
</dbReference>
<dbReference type="CDD" id="cd18808">
    <property type="entry name" value="SF1_C_Upf1"/>
    <property type="match status" value="1"/>
</dbReference>
<keyword evidence="2" id="KW-0963">Cytoplasm</keyword>
<reference evidence="13" key="2">
    <citation type="submission" date="2015-01" db="EMBL/GenBank/DDBJ databases">
        <title>Evolutionary Origins and Diversification of the Mycorrhizal Mutualists.</title>
        <authorList>
            <consortium name="DOE Joint Genome Institute"/>
            <consortium name="Mycorrhizal Genomics Consortium"/>
            <person name="Kohler A."/>
            <person name="Kuo A."/>
            <person name="Nagy L.G."/>
            <person name="Floudas D."/>
            <person name="Copeland A."/>
            <person name="Barry K.W."/>
            <person name="Cichocki N."/>
            <person name="Veneault-Fourrey C."/>
            <person name="LaButti K."/>
            <person name="Lindquist E.A."/>
            <person name="Lipzen A."/>
            <person name="Lundell T."/>
            <person name="Morin E."/>
            <person name="Murat C."/>
            <person name="Riley R."/>
            <person name="Ohm R."/>
            <person name="Sun H."/>
            <person name="Tunlid A."/>
            <person name="Henrissat B."/>
            <person name="Grigoriev I.V."/>
            <person name="Hibbett D.S."/>
            <person name="Martin F."/>
        </authorList>
    </citation>
    <scope>NUCLEOTIDE SEQUENCE [LARGE SCALE GENOMIC DNA]</scope>
    <source>
        <strain evidence="13">MUT 4182</strain>
    </source>
</reference>
<proteinExistence type="predicted"/>
<dbReference type="InterPro" id="IPR041677">
    <property type="entry name" value="DNA2/NAM7_AAA_11"/>
</dbReference>
<evidence type="ECO:0000256" key="3">
    <source>
        <dbReference type="ARBA" id="ARBA00022723"/>
    </source>
</evidence>
<dbReference type="InterPro" id="IPR000571">
    <property type="entry name" value="Znf_CCCH"/>
</dbReference>
<dbReference type="SMART" id="SM00356">
    <property type="entry name" value="ZnF_C3H1"/>
    <property type="match status" value="2"/>
</dbReference>
<dbReference type="PANTHER" id="PTHR10887">
    <property type="entry name" value="DNA2/NAM7 HELICASE FAMILY"/>
    <property type="match status" value="1"/>
</dbReference>
<evidence type="ECO:0008006" key="14">
    <source>
        <dbReference type="Google" id="ProtNLM"/>
    </source>
</evidence>
<dbReference type="Gene3D" id="3.40.50.300">
    <property type="entry name" value="P-loop containing nucleotide triphosphate hydrolases"/>
    <property type="match status" value="3"/>
</dbReference>
<dbReference type="GO" id="GO:0031380">
    <property type="term" value="C:nuclear RNA-directed RNA polymerase complex"/>
    <property type="evidence" value="ECO:0007669"/>
    <property type="project" value="TreeGrafter"/>
</dbReference>
<keyword evidence="3 7" id="KW-0479">Metal-binding</keyword>
<keyword evidence="8" id="KW-0175">Coiled coil</keyword>
<dbReference type="HOGENOM" id="CLU_001490_4_0_1"/>
<evidence type="ECO:0000256" key="8">
    <source>
        <dbReference type="SAM" id="Coils"/>
    </source>
</evidence>
<dbReference type="Pfam" id="PF13086">
    <property type="entry name" value="AAA_11"/>
    <property type="match status" value="1"/>
</dbReference>
<feature type="compositionally biased region" description="Polar residues" evidence="9">
    <location>
        <begin position="55"/>
        <end position="67"/>
    </location>
</feature>
<evidence type="ECO:0000256" key="5">
    <source>
        <dbReference type="ARBA" id="ARBA00022833"/>
    </source>
</evidence>
<evidence type="ECO:0000259" key="11">
    <source>
        <dbReference type="PROSITE" id="PS51981"/>
    </source>
</evidence>
<dbReference type="Pfam" id="PF20173">
    <property type="entry name" value="ZnF_RZ-type"/>
    <property type="match status" value="1"/>
</dbReference>
<feature type="coiled-coil region" evidence="8">
    <location>
        <begin position="351"/>
        <end position="378"/>
    </location>
</feature>
<accession>A0A0C3QHU3</accession>